<feature type="chain" id="PRO_5045049809" description="Outer membrane protein beta-barrel domain-containing protein" evidence="1">
    <location>
        <begin position="32"/>
        <end position="253"/>
    </location>
</feature>
<evidence type="ECO:0000313" key="3">
    <source>
        <dbReference type="Proteomes" id="UP000635316"/>
    </source>
</evidence>
<keyword evidence="1" id="KW-0732">Signal</keyword>
<proteinExistence type="predicted"/>
<comment type="caution">
    <text evidence="2">The sequence shown here is derived from an EMBL/GenBank/DDBJ whole genome shotgun (WGS) entry which is preliminary data.</text>
</comment>
<dbReference type="Proteomes" id="UP000635316">
    <property type="component" value="Unassembled WGS sequence"/>
</dbReference>
<evidence type="ECO:0000256" key="1">
    <source>
        <dbReference type="SAM" id="SignalP"/>
    </source>
</evidence>
<reference evidence="2 3" key="1">
    <citation type="submission" date="2020-12" db="EMBL/GenBank/DDBJ databases">
        <authorList>
            <person name="Lu T."/>
            <person name="Wang Q."/>
            <person name="Han X."/>
        </authorList>
    </citation>
    <scope>NUCLEOTIDE SEQUENCE [LARGE SCALE GENOMIC DNA]</scope>
    <source>
        <strain evidence="2 3">WQ 585</strain>
    </source>
</reference>
<gene>
    <name evidence="2" type="ORF">JHL22_05925</name>
</gene>
<dbReference type="RefSeq" id="WP_200234960.1">
    <property type="nucleotide sequence ID" value="NZ_JAENGP010000005.1"/>
</dbReference>
<dbReference type="EMBL" id="JAENGP010000005">
    <property type="protein sequence ID" value="MBK1780752.1"/>
    <property type="molecule type" value="Genomic_DNA"/>
</dbReference>
<dbReference type="SUPFAM" id="SSF56935">
    <property type="entry name" value="Porins"/>
    <property type="match status" value="1"/>
</dbReference>
<dbReference type="PROSITE" id="PS51257">
    <property type="entry name" value="PROKAR_LIPOPROTEIN"/>
    <property type="match status" value="1"/>
</dbReference>
<evidence type="ECO:0008006" key="4">
    <source>
        <dbReference type="Google" id="ProtNLM"/>
    </source>
</evidence>
<name>A0ABS1EA58_9BURK</name>
<protein>
    <recommendedName>
        <fullName evidence="4">Outer membrane protein beta-barrel domain-containing protein</fullName>
    </recommendedName>
</protein>
<evidence type="ECO:0000313" key="2">
    <source>
        <dbReference type="EMBL" id="MBK1780752.1"/>
    </source>
</evidence>
<feature type="signal peptide" evidence="1">
    <location>
        <begin position="1"/>
        <end position="31"/>
    </location>
</feature>
<accession>A0ABS1EA58</accession>
<organism evidence="2 3">
    <name type="scientific">Advenella mandrilli</name>
    <dbReference type="NCBI Taxonomy" id="2800330"/>
    <lineage>
        <taxon>Bacteria</taxon>
        <taxon>Pseudomonadati</taxon>
        <taxon>Pseudomonadota</taxon>
        <taxon>Betaproteobacteria</taxon>
        <taxon>Burkholderiales</taxon>
        <taxon>Alcaligenaceae</taxon>
    </lineage>
</organism>
<keyword evidence="3" id="KW-1185">Reference proteome</keyword>
<sequence length="253" mass="27720">MVQSYLRRSRPTLQAGISVLACCLVSSVAFAQNTGWQGQITPYVWATGMGGDIRPFTGAPTISYERSFSETLKDLDAAFFVNAFARKERFVVAGDLLYASLSRKGQIYPGISARGKLRLGALTLTGGYRAIDDSWVTLDVMAGARVWRARGAVSVPVIGEQKSSIQTFVDPVVALRANVKLDPSWSVLAYGDIGGFGAGSEKTKQFALSVNYQVNENIYVSTGYRYLDLDYRHKGTRLDTKLTGPFLGLTWKF</sequence>